<evidence type="ECO:0000256" key="3">
    <source>
        <dbReference type="ARBA" id="ARBA00023015"/>
    </source>
</evidence>
<reference evidence="9 10" key="1">
    <citation type="submission" date="2024-04" db="EMBL/GenBank/DDBJ databases">
        <title>Phyllosticta paracitricarpa is synonymous to the EU quarantine fungus P. citricarpa based on phylogenomic analyses.</title>
        <authorList>
            <consortium name="Lawrence Berkeley National Laboratory"/>
            <person name="Van Ingen-Buijs V.A."/>
            <person name="Van Westerhoven A.C."/>
            <person name="Haridas S."/>
            <person name="Skiadas P."/>
            <person name="Martin F."/>
            <person name="Groenewald J.Z."/>
            <person name="Crous P.W."/>
            <person name="Seidl M.F."/>
        </authorList>
    </citation>
    <scope>NUCLEOTIDE SEQUENCE [LARGE SCALE GENOMIC DNA]</scope>
    <source>
        <strain evidence="9 10">CBS 123371</strain>
    </source>
</reference>
<keyword evidence="10" id="KW-1185">Reference proteome</keyword>
<feature type="domain" description="Zn(2)-C6 fungal-type" evidence="8">
    <location>
        <begin position="356"/>
        <end position="388"/>
    </location>
</feature>
<name>A0ABR1KMA7_9PEZI</name>
<dbReference type="SMART" id="SM00066">
    <property type="entry name" value="GAL4"/>
    <property type="match status" value="1"/>
</dbReference>
<dbReference type="PANTHER" id="PTHR36206">
    <property type="entry name" value="ASPERCRYPTIN BIOSYNTHESIS CLUSTER-SPECIFIC TRANSCRIPTION REGULATOR ATNN-RELATED"/>
    <property type="match status" value="1"/>
</dbReference>
<dbReference type="InterPro" id="IPR036864">
    <property type="entry name" value="Zn2-C6_fun-type_DNA-bd_sf"/>
</dbReference>
<evidence type="ECO:0000313" key="9">
    <source>
        <dbReference type="EMBL" id="KAK7516664.1"/>
    </source>
</evidence>
<evidence type="ECO:0000256" key="5">
    <source>
        <dbReference type="ARBA" id="ARBA00023163"/>
    </source>
</evidence>
<protein>
    <recommendedName>
        <fullName evidence="8">Zn(2)-C6 fungal-type domain-containing protein</fullName>
    </recommendedName>
</protein>
<keyword evidence="5" id="KW-0804">Transcription</keyword>
<gene>
    <name evidence="9" type="ORF">IWZ03DRAFT_194649</name>
</gene>
<evidence type="ECO:0000256" key="1">
    <source>
        <dbReference type="ARBA" id="ARBA00022723"/>
    </source>
</evidence>
<feature type="compositionally biased region" description="Polar residues" evidence="7">
    <location>
        <begin position="82"/>
        <end position="91"/>
    </location>
</feature>
<evidence type="ECO:0000256" key="4">
    <source>
        <dbReference type="ARBA" id="ARBA00023125"/>
    </source>
</evidence>
<dbReference type="PROSITE" id="PS50048">
    <property type="entry name" value="ZN2_CY6_FUNGAL_2"/>
    <property type="match status" value="1"/>
</dbReference>
<dbReference type="InterPro" id="IPR052360">
    <property type="entry name" value="Transcr_Regulatory_Proteins"/>
</dbReference>
<evidence type="ECO:0000256" key="7">
    <source>
        <dbReference type="SAM" id="MobiDB-lite"/>
    </source>
</evidence>
<dbReference type="Gene3D" id="4.10.240.10">
    <property type="entry name" value="Zn(2)-C6 fungal-type DNA-binding domain"/>
    <property type="match status" value="1"/>
</dbReference>
<evidence type="ECO:0000256" key="2">
    <source>
        <dbReference type="ARBA" id="ARBA00022833"/>
    </source>
</evidence>
<dbReference type="CDD" id="cd00067">
    <property type="entry name" value="GAL4"/>
    <property type="match status" value="1"/>
</dbReference>
<keyword evidence="1" id="KW-0479">Metal-binding</keyword>
<sequence>MTAMQLIEPNGVADAAAKEWTSSGKPQMAYQCNDLDDVVSAVQYQIQRTATGLIPEEVVCRFQLSSSASLEYPKVKAAERPSVSQDETPTTPRAADGGPIDSDPCPGYSIAAALSNFYDQKEKANYQRVVAKAVVGAVQYADGFRWSVRRTKDTSNNDGLRFSYVCRDSIQNVNRPRGKKSGAEENAEPNTTLERASYDCKGGIRLLFSVKNLCVDVFYHHLPVHDYADQLDKQRKLQKEAMKANDSPLARPNDEAMAAAHSISYGFPQKQPQQPSEPPQKSRGRKKKGEETISQANGSALAFQKDPGLDTLANVASADAYGNFPLFDGQPYGGFNGQSTSSGEGSKPKHPRSKTGCLTCREKRIKCDEQRPTCTQCLKSKDRRICEWRSQTSKTQTKETGSTAGPAKKRKKAPAESSSTGAGRAKPSPSKKTKKTKTAS</sequence>
<feature type="region of interest" description="Disordered" evidence="7">
    <location>
        <begin position="266"/>
        <end position="302"/>
    </location>
</feature>
<keyword evidence="6" id="KW-0539">Nucleus</keyword>
<feature type="compositionally biased region" description="Polar residues" evidence="7">
    <location>
        <begin position="389"/>
        <end position="403"/>
    </location>
</feature>
<dbReference type="PROSITE" id="PS00463">
    <property type="entry name" value="ZN2_CY6_FUNGAL_1"/>
    <property type="match status" value="1"/>
</dbReference>
<proteinExistence type="predicted"/>
<evidence type="ECO:0000256" key="6">
    <source>
        <dbReference type="ARBA" id="ARBA00023242"/>
    </source>
</evidence>
<dbReference type="EMBL" id="JBBPHU010000006">
    <property type="protein sequence ID" value="KAK7516664.1"/>
    <property type="molecule type" value="Genomic_DNA"/>
</dbReference>
<dbReference type="SUPFAM" id="SSF57701">
    <property type="entry name" value="Zn2/Cys6 DNA-binding domain"/>
    <property type="match status" value="1"/>
</dbReference>
<accession>A0ABR1KMA7</accession>
<keyword evidence="4" id="KW-0238">DNA-binding</keyword>
<feature type="region of interest" description="Disordered" evidence="7">
    <location>
        <begin position="75"/>
        <end position="102"/>
    </location>
</feature>
<evidence type="ECO:0000259" key="8">
    <source>
        <dbReference type="PROSITE" id="PS50048"/>
    </source>
</evidence>
<comment type="caution">
    <text evidence="9">The sequence shown here is derived from an EMBL/GenBank/DDBJ whole genome shotgun (WGS) entry which is preliminary data.</text>
</comment>
<evidence type="ECO:0000313" key="10">
    <source>
        <dbReference type="Proteomes" id="UP001363622"/>
    </source>
</evidence>
<keyword evidence="2" id="KW-0862">Zinc</keyword>
<dbReference type="InterPro" id="IPR001138">
    <property type="entry name" value="Zn2Cys6_DnaBD"/>
</dbReference>
<dbReference type="Pfam" id="PF00172">
    <property type="entry name" value="Zn_clus"/>
    <property type="match status" value="1"/>
</dbReference>
<organism evidence="9 10">
    <name type="scientific">Phyllosticta citriasiana</name>
    <dbReference type="NCBI Taxonomy" id="595635"/>
    <lineage>
        <taxon>Eukaryota</taxon>
        <taxon>Fungi</taxon>
        <taxon>Dikarya</taxon>
        <taxon>Ascomycota</taxon>
        <taxon>Pezizomycotina</taxon>
        <taxon>Dothideomycetes</taxon>
        <taxon>Dothideomycetes incertae sedis</taxon>
        <taxon>Botryosphaeriales</taxon>
        <taxon>Phyllostictaceae</taxon>
        <taxon>Phyllosticta</taxon>
    </lineage>
</organism>
<dbReference type="PANTHER" id="PTHR36206:SF12">
    <property type="entry name" value="ASPERCRYPTIN BIOSYNTHESIS CLUSTER-SPECIFIC TRANSCRIPTION REGULATOR ATNN-RELATED"/>
    <property type="match status" value="1"/>
</dbReference>
<feature type="region of interest" description="Disordered" evidence="7">
    <location>
        <begin position="388"/>
        <end position="440"/>
    </location>
</feature>
<dbReference type="Proteomes" id="UP001363622">
    <property type="component" value="Unassembled WGS sequence"/>
</dbReference>
<feature type="compositionally biased region" description="Basic residues" evidence="7">
    <location>
        <begin position="429"/>
        <end position="440"/>
    </location>
</feature>
<keyword evidence="3" id="KW-0805">Transcription regulation</keyword>
<feature type="region of interest" description="Disordered" evidence="7">
    <location>
        <begin position="330"/>
        <end position="361"/>
    </location>
</feature>